<dbReference type="AlphaFoldDB" id="A0A2P2P7B3"/>
<evidence type="ECO:0000313" key="1">
    <source>
        <dbReference type="EMBL" id="MBX50638.1"/>
    </source>
</evidence>
<reference evidence="1" key="1">
    <citation type="submission" date="2018-02" db="EMBL/GenBank/DDBJ databases">
        <title>Rhizophora mucronata_Transcriptome.</title>
        <authorList>
            <person name="Meera S.P."/>
            <person name="Sreeshan A."/>
            <person name="Augustine A."/>
        </authorList>
    </citation>
    <scope>NUCLEOTIDE SEQUENCE</scope>
    <source>
        <tissue evidence="1">Leaf</tissue>
    </source>
</reference>
<accession>A0A2P2P7B3</accession>
<proteinExistence type="predicted"/>
<dbReference type="EMBL" id="GGEC01070154">
    <property type="protein sequence ID" value="MBX50638.1"/>
    <property type="molecule type" value="Transcribed_RNA"/>
</dbReference>
<name>A0A2P2P7B3_RHIMU</name>
<sequence length="17" mass="1994">MLCWVMRLANCNLVQIS</sequence>
<organism evidence="1">
    <name type="scientific">Rhizophora mucronata</name>
    <name type="common">Asiatic mangrove</name>
    <dbReference type="NCBI Taxonomy" id="61149"/>
    <lineage>
        <taxon>Eukaryota</taxon>
        <taxon>Viridiplantae</taxon>
        <taxon>Streptophyta</taxon>
        <taxon>Embryophyta</taxon>
        <taxon>Tracheophyta</taxon>
        <taxon>Spermatophyta</taxon>
        <taxon>Magnoliopsida</taxon>
        <taxon>eudicotyledons</taxon>
        <taxon>Gunneridae</taxon>
        <taxon>Pentapetalae</taxon>
        <taxon>rosids</taxon>
        <taxon>fabids</taxon>
        <taxon>Malpighiales</taxon>
        <taxon>Rhizophoraceae</taxon>
        <taxon>Rhizophora</taxon>
    </lineage>
</organism>
<protein>
    <submittedName>
        <fullName evidence="1">Uncharacterized protein</fullName>
    </submittedName>
</protein>